<dbReference type="Gene3D" id="3.40.630.40">
    <property type="entry name" value="Zn-dependent exopeptidases"/>
    <property type="match status" value="1"/>
</dbReference>
<dbReference type="Pfam" id="PF01520">
    <property type="entry name" value="Amidase_3"/>
    <property type="match status" value="1"/>
</dbReference>
<feature type="compositionally biased region" description="Acidic residues" evidence="2">
    <location>
        <begin position="150"/>
        <end position="168"/>
    </location>
</feature>
<evidence type="ECO:0000256" key="3">
    <source>
        <dbReference type="SAM" id="SignalP"/>
    </source>
</evidence>
<organism evidence="5 6">
    <name type="scientific">Lederbergia ruris</name>
    <dbReference type="NCBI Taxonomy" id="217495"/>
    <lineage>
        <taxon>Bacteria</taxon>
        <taxon>Bacillati</taxon>
        <taxon>Bacillota</taxon>
        <taxon>Bacilli</taxon>
        <taxon>Bacillales</taxon>
        <taxon>Bacillaceae</taxon>
        <taxon>Lederbergia</taxon>
    </lineage>
</organism>
<comment type="caution">
    <text evidence="5">The sequence shown here is derived from an EMBL/GenBank/DDBJ whole genome shotgun (WGS) entry which is preliminary data.</text>
</comment>
<dbReference type="Proteomes" id="UP000679950">
    <property type="component" value="Unassembled WGS sequence"/>
</dbReference>
<reference evidence="5 6" key="1">
    <citation type="submission" date="2021-03" db="EMBL/GenBank/DDBJ databases">
        <title>Antimicrobial resistance genes in bacteria isolated from Japanese honey, and their potential for conferring macrolide and lincosamide resistance in the American foulbrood pathogen Paenibacillus larvae.</title>
        <authorList>
            <person name="Okamoto M."/>
            <person name="Kumagai M."/>
            <person name="Kanamori H."/>
            <person name="Takamatsu D."/>
        </authorList>
    </citation>
    <scope>NUCLEOTIDE SEQUENCE [LARGE SCALE GENOMIC DNA]</scope>
    <source>
        <strain evidence="5 6">J8TS2</strain>
    </source>
</reference>
<dbReference type="CDD" id="cd02696">
    <property type="entry name" value="MurNAc-LAA"/>
    <property type="match status" value="1"/>
</dbReference>
<evidence type="ECO:0000256" key="2">
    <source>
        <dbReference type="SAM" id="MobiDB-lite"/>
    </source>
</evidence>
<feature type="signal peptide" evidence="3">
    <location>
        <begin position="1"/>
        <end position="23"/>
    </location>
</feature>
<dbReference type="InterPro" id="IPR006637">
    <property type="entry name" value="ChW"/>
</dbReference>
<dbReference type="PANTHER" id="PTHR30404:SF0">
    <property type="entry name" value="N-ACETYLMURAMOYL-L-ALANINE AMIDASE AMIC"/>
    <property type="match status" value="1"/>
</dbReference>
<feature type="region of interest" description="Disordered" evidence="2">
    <location>
        <begin position="121"/>
        <end position="201"/>
    </location>
</feature>
<dbReference type="PANTHER" id="PTHR30404">
    <property type="entry name" value="N-ACETYLMURAMOYL-L-ALANINE AMIDASE"/>
    <property type="match status" value="1"/>
</dbReference>
<dbReference type="InterPro" id="IPR050695">
    <property type="entry name" value="N-acetylmuramoyl_amidase_3"/>
</dbReference>
<proteinExistence type="predicted"/>
<feature type="domain" description="MurNAc-LAA" evidence="4">
    <location>
        <begin position="723"/>
        <end position="853"/>
    </location>
</feature>
<dbReference type="SMART" id="SM00646">
    <property type="entry name" value="Ami_3"/>
    <property type="match status" value="1"/>
</dbReference>
<dbReference type="EMBL" id="BORB01000030">
    <property type="protein sequence ID" value="GIN58789.1"/>
    <property type="molecule type" value="Genomic_DNA"/>
</dbReference>
<keyword evidence="3" id="KW-0732">Signal</keyword>
<dbReference type="InterPro" id="IPR002508">
    <property type="entry name" value="MurNAc-LAA_cat"/>
</dbReference>
<sequence length="859" mass="95044">MQKILLSSLLLMLLMFKGTIAFAVENPAEQKDGEETNYYSIHYDGKEQELILEENNIKLILTSWTDESKSAVNGKLEISDHTYSRITEEIILEVTDQPTELKVTKDRSIYYTLHPSDSFNVEEIKLPESDNPTTDETEIGNEDGTSADETNVEDEQVTETIEEDTESVEEQKSETSPEENEDLNSTDTVSPTKDITIDSEPYSIQNEDPIISYSSHVQGIGWQKYVSNGETSGTSGKAKRLEGIKISIDNAKDLGVRYSTHVQGYGWLDYVSNGKISGTTGKAKRLEAIKIELTGKKAKDYDVYYRVHAQTFGWSGWAKNGEPAGTEGLSKRLEAIEIKVIEKGSNVNISTGNSFIKKPTIAYSTHVQTYGWMSQVKNGALSGTTGKKKRLEAIKIDLQDSNYSGDVIYSAHVQNLGWLKNVSNGAVSGTNGQSKRMEAIKINLTGEVAKYYDVYYRVHSQSFGWLGWAKNGQAAGTEGLSKRLEAIEIKLVAKRGKAPGSTANRFLTKPSIVYSSHVQTYGWLDSVKNGAMSGTKGQSKRLEAIKINLENSPYSGNIVYSTHVQSFGWLKNVSNGAISGTNGQSKRMEAIQINLTGEIAKHYDVYYRVHSQSFGWLGWAKNGMKAGSEGISKRLEAIEVKLVPKGKGQSVKASKAFKQPVKIKVFLDPGHGGYDTGAIARGIKEADLNLAVAKKVEKLLKGRGYSVHMSRNSDSYVGLYDRPKMANNLDADIFISIHHNSTAFATTLVNGIESYYYKYDKEYPSKINKDMHDNPERIKKSVTLTNFIHQNMHRNTGAVNRGVGGASFAVIREAKMPATLLELGYINNASERIKLVTNSYQNKLAKAIADGVDQYFKAN</sequence>
<evidence type="ECO:0000313" key="6">
    <source>
        <dbReference type="Proteomes" id="UP000679950"/>
    </source>
</evidence>
<dbReference type="SUPFAM" id="SSF53187">
    <property type="entry name" value="Zn-dependent exopeptidases"/>
    <property type="match status" value="1"/>
</dbReference>
<dbReference type="Pfam" id="PF07538">
    <property type="entry name" value="ChW"/>
    <property type="match status" value="9"/>
</dbReference>
<feature type="chain" id="PRO_5046614795" description="MurNAc-LAA domain-containing protein" evidence="3">
    <location>
        <begin position="24"/>
        <end position="859"/>
    </location>
</feature>
<keyword evidence="6" id="KW-1185">Reference proteome</keyword>
<evidence type="ECO:0000256" key="1">
    <source>
        <dbReference type="ARBA" id="ARBA00022801"/>
    </source>
</evidence>
<evidence type="ECO:0000259" key="4">
    <source>
        <dbReference type="SMART" id="SM00646"/>
    </source>
</evidence>
<gene>
    <name evidence="5" type="ORF">J8TS2_31080</name>
</gene>
<accession>A0ABQ4KLH0</accession>
<name>A0ABQ4KLH0_9BACI</name>
<protein>
    <recommendedName>
        <fullName evidence="4">MurNAc-LAA domain-containing protein</fullName>
    </recommendedName>
</protein>
<dbReference type="RefSeq" id="WP_212966888.1">
    <property type="nucleotide sequence ID" value="NZ_BORB01000030.1"/>
</dbReference>
<evidence type="ECO:0000313" key="5">
    <source>
        <dbReference type="EMBL" id="GIN58789.1"/>
    </source>
</evidence>
<keyword evidence="1" id="KW-0378">Hydrolase</keyword>
<dbReference type="SMART" id="SM00728">
    <property type="entry name" value="ChW"/>
    <property type="match status" value="9"/>
</dbReference>